<dbReference type="EMBL" id="JACEIK010000676">
    <property type="protein sequence ID" value="MCD7460786.1"/>
    <property type="molecule type" value="Genomic_DNA"/>
</dbReference>
<evidence type="ECO:0000313" key="2">
    <source>
        <dbReference type="EMBL" id="MCD7460786.1"/>
    </source>
</evidence>
<evidence type="ECO:0000256" key="1">
    <source>
        <dbReference type="SAM" id="MobiDB-lite"/>
    </source>
</evidence>
<feature type="compositionally biased region" description="Basic and acidic residues" evidence="1">
    <location>
        <begin position="21"/>
        <end position="35"/>
    </location>
</feature>
<keyword evidence="3" id="KW-1185">Reference proteome</keyword>
<comment type="caution">
    <text evidence="2">The sequence shown here is derived from an EMBL/GenBank/DDBJ whole genome shotgun (WGS) entry which is preliminary data.</text>
</comment>
<feature type="region of interest" description="Disordered" evidence="1">
    <location>
        <begin position="1"/>
        <end position="41"/>
    </location>
</feature>
<reference evidence="2 3" key="1">
    <citation type="journal article" date="2021" name="BMC Genomics">
        <title>Datura genome reveals duplications of psychoactive alkaloid biosynthetic genes and high mutation rate following tissue culture.</title>
        <authorList>
            <person name="Rajewski A."/>
            <person name="Carter-House D."/>
            <person name="Stajich J."/>
            <person name="Litt A."/>
        </authorList>
    </citation>
    <scope>NUCLEOTIDE SEQUENCE [LARGE SCALE GENOMIC DNA]</scope>
    <source>
        <strain evidence="2">AR-01</strain>
    </source>
</reference>
<organism evidence="2 3">
    <name type="scientific">Datura stramonium</name>
    <name type="common">Jimsonweed</name>
    <name type="synonym">Common thornapple</name>
    <dbReference type="NCBI Taxonomy" id="4076"/>
    <lineage>
        <taxon>Eukaryota</taxon>
        <taxon>Viridiplantae</taxon>
        <taxon>Streptophyta</taxon>
        <taxon>Embryophyta</taxon>
        <taxon>Tracheophyta</taxon>
        <taxon>Spermatophyta</taxon>
        <taxon>Magnoliopsida</taxon>
        <taxon>eudicotyledons</taxon>
        <taxon>Gunneridae</taxon>
        <taxon>Pentapetalae</taxon>
        <taxon>asterids</taxon>
        <taxon>lamiids</taxon>
        <taxon>Solanales</taxon>
        <taxon>Solanaceae</taxon>
        <taxon>Solanoideae</taxon>
        <taxon>Datureae</taxon>
        <taxon>Datura</taxon>
    </lineage>
</organism>
<dbReference type="Proteomes" id="UP000823775">
    <property type="component" value="Unassembled WGS sequence"/>
</dbReference>
<gene>
    <name evidence="2" type="ORF">HAX54_044400</name>
</gene>
<accession>A0ABS8SPI9</accession>
<proteinExistence type="predicted"/>
<dbReference type="Gene3D" id="1.10.510.10">
    <property type="entry name" value="Transferase(Phosphotransferase) domain 1"/>
    <property type="match status" value="1"/>
</dbReference>
<protein>
    <submittedName>
        <fullName evidence="2">Uncharacterized protein</fullName>
    </submittedName>
</protein>
<sequence>MQSLTKDYQVVESFIEDEESREGQKEAENVEENRSIAEGNESVVTEEVDKYGSAAGELLCEGVDSGILKGIGRGTSQSGRDWWWKQDNVNGGSDSGRIKDCSDGMDCWERRSSQDFASGDIPKSGGVSGTPSMRAVCLSLQEVWRWRTALREMRCTVLVFLLLVLVSGRRPLQVTASPMSEFERANLVSWARQLAHSGKLLDLVDPNIQLLDREQALLCITIALLSIYRDPPNKRPTMKEIVGMLCGDSSRPLAI</sequence>
<dbReference type="InterPro" id="IPR044576">
    <property type="entry name" value="At4g25390-like"/>
</dbReference>
<dbReference type="PANTHER" id="PTHR46821:SF2">
    <property type="entry name" value="OS03G0251700 PROTEIN"/>
    <property type="match status" value="1"/>
</dbReference>
<evidence type="ECO:0000313" key="3">
    <source>
        <dbReference type="Proteomes" id="UP000823775"/>
    </source>
</evidence>
<dbReference type="PANTHER" id="PTHR46821">
    <property type="entry name" value="OS07G0586332 PROTEIN"/>
    <property type="match status" value="1"/>
</dbReference>
<name>A0ABS8SPI9_DATST</name>